<dbReference type="AlphaFoldDB" id="A0A1C6SSW4"/>
<dbReference type="OrthoDB" id="3324610at2"/>
<evidence type="ECO:0000256" key="1">
    <source>
        <dbReference type="SAM" id="MobiDB-lite"/>
    </source>
</evidence>
<sequence length="468" mass="50512">MITLFLPVLVLAAVHYSVAMRRYGLLTPDGLFVVCQLLMLYGTVRLVDTDSDTEVFYARLMAAAVALYLVASMTTSVVMQRTSRRRGVRAAYSDYSVTLVAPTGAILFVIAVSAVVTVAYFTAVGYSAFFLGLQGQLDGAPADIANLRLDSYAGEDYLFPGFVNQFKNAILPALTLVVAVWSFSRGGLFARAGSIVLIALSAVALLGTGQRGAMVVFLTTAIVYAYLHNRRRLPRAAVLPIVLGLPLVMLSTYVLARRDGQADSPLRAVTNDLVDRFVHDNQASGIAAFNYTSMLPVRNGGEWLEGLLSILPGHRGSTLSSEIFYTVYWSTRGTSPPSLWGSIHYNFDTVGLIFLAVLFGVLLQILTQRSLRRGRYNSLQLVGFAGITVVLGTWIAGGIETPMNVGLFSYLGLWYWGGRMGGPGRHSVVRADPAAATALPAGPRTWGPLPEGRRPGHRVPGQQVAGRV</sequence>
<keyword evidence="2" id="KW-1133">Transmembrane helix</keyword>
<keyword evidence="4" id="KW-1185">Reference proteome</keyword>
<feature type="transmembrane region" description="Helical" evidence="2">
    <location>
        <begin position="99"/>
        <end position="123"/>
    </location>
</feature>
<evidence type="ECO:0000256" key="2">
    <source>
        <dbReference type="SAM" id="Phobius"/>
    </source>
</evidence>
<dbReference type="RefSeq" id="WP_139128974.1">
    <property type="nucleotide sequence ID" value="NZ_FMHT01000003.1"/>
</dbReference>
<feature type="transmembrane region" description="Helical" evidence="2">
    <location>
        <begin position="157"/>
        <end position="181"/>
    </location>
</feature>
<keyword evidence="2" id="KW-0472">Membrane</keyword>
<protein>
    <submittedName>
        <fullName evidence="3">Oligosaccharide repeat unit polymerase</fullName>
    </submittedName>
</protein>
<dbReference type="NCBIfam" id="TIGR04370">
    <property type="entry name" value="glyco_rpt_poly"/>
    <property type="match status" value="1"/>
</dbReference>
<feature type="region of interest" description="Disordered" evidence="1">
    <location>
        <begin position="442"/>
        <end position="468"/>
    </location>
</feature>
<feature type="transmembrane region" description="Helical" evidence="2">
    <location>
        <begin position="343"/>
        <end position="366"/>
    </location>
</feature>
<feature type="transmembrane region" description="Helical" evidence="2">
    <location>
        <begin position="212"/>
        <end position="229"/>
    </location>
</feature>
<name>A0A1C6SSW4_9ACTN</name>
<dbReference type="Proteomes" id="UP000199699">
    <property type="component" value="Unassembled WGS sequence"/>
</dbReference>
<proteinExistence type="predicted"/>
<feature type="transmembrane region" description="Helical" evidence="2">
    <location>
        <begin position="236"/>
        <end position="256"/>
    </location>
</feature>
<evidence type="ECO:0000313" key="3">
    <source>
        <dbReference type="EMBL" id="SCL32734.1"/>
    </source>
</evidence>
<dbReference type="STRING" id="145857.GA0070616_4539"/>
<accession>A0A1C6SSW4</accession>
<feature type="transmembrane region" description="Helical" evidence="2">
    <location>
        <begin position="56"/>
        <end position="78"/>
    </location>
</feature>
<dbReference type="EMBL" id="FMHT01000003">
    <property type="protein sequence ID" value="SCL32734.1"/>
    <property type="molecule type" value="Genomic_DNA"/>
</dbReference>
<organism evidence="3 4">
    <name type="scientific">Micromonospora nigra</name>
    <dbReference type="NCBI Taxonomy" id="145857"/>
    <lineage>
        <taxon>Bacteria</taxon>
        <taxon>Bacillati</taxon>
        <taxon>Actinomycetota</taxon>
        <taxon>Actinomycetes</taxon>
        <taxon>Micromonosporales</taxon>
        <taxon>Micromonosporaceae</taxon>
        <taxon>Micromonospora</taxon>
    </lineage>
</organism>
<keyword evidence="2" id="KW-0812">Transmembrane</keyword>
<evidence type="ECO:0000313" key="4">
    <source>
        <dbReference type="Proteomes" id="UP000199699"/>
    </source>
</evidence>
<reference evidence="3 4" key="1">
    <citation type="submission" date="2016-06" db="EMBL/GenBank/DDBJ databases">
        <authorList>
            <person name="Kjaerup R.B."/>
            <person name="Dalgaard T.S."/>
            <person name="Juul-Madsen H.R."/>
        </authorList>
    </citation>
    <scope>NUCLEOTIDE SEQUENCE [LARGE SCALE GENOMIC DNA]</scope>
    <source>
        <strain evidence="3 4">DSM 43818</strain>
    </source>
</reference>
<feature type="transmembrane region" description="Helical" evidence="2">
    <location>
        <begin position="188"/>
        <end position="206"/>
    </location>
</feature>
<feature type="transmembrane region" description="Helical" evidence="2">
    <location>
        <begin position="378"/>
        <end position="395"/>
    </location>
</feature>
<gene>
    <name evidence="3" type="ORF">GA0070616_4539</name>
</gene>